<dbReference type="Gene3D" id="3.40.30.10">
    <property type="entry name" value="Glutaredoxin"/>
    <property type="match status" value="1"/>
</dbReference>
<evidence type="ECO:0000256" key="3">
    <source>
        <dbReference type="ARBA" id="ARBA00047960"/>
    </source>
</evidence>
<dbReference type="AlphaFoldDB" id="A0AAE5GUQ8"/>
<keyword evidence="2" id="KW-0808">Transferase</keyword>
<feature type="domain" description="GST C-terminal" evidence="5">
    <location>
        <begin position="83"/>
        <end position="206"/>
    </location>
</feature>
<dbReference type="GO" id="GO:0004364">
    <property type="term" value="F:glutathione transferase activity"/>
    <property type="evidence" value="ECO:0007669"/>
    <property type="project" value="UniProtKB-EC"/>
</dbReference>
<dbReference type="Proteomes" id="UP000572722">
    <property type="component" value="Unassembled WGS sequence"/>
</dbReference>
<dbReference type="InterPro" id="IPR036282">
    <property type="entry name" value="Glutathione-S-Trfase_C_sf"/>
</dbReference>
<name>A0AAE5GUQ8_9VIBR</name>
<dbReference type="Pfam" id="PF13409">
    <property type="entry name" value="GST_N_2"/>
    <property type="match status" value="1"/>
</dbReference>
<dbReference type="RefSeq" id="WP_171325851.1">
    <property type="nucleotide sequence ID" value="NZ_JBFOMF010000016.1"/>
</dbReference>
<evidence type="ECO:0000256" key="1">
    <source>
        <dbReference type="ARBA" id="ARBA00012452"/>
    </source>
</evidence>
<feature type="domain" description="GST N-terminal" evidence="4">
    <location>
        <begin position="1"/>
        <end position="79"/>
    </location>
</feature>
<sequence>MLKIVSFKICPFVQRVTAALEAKQIPYEIEYIELKNKPQWFLDISPNGQVPVMVTESGTALFESDAIIEYIEDEYGPLEQGVTNEQRALDRAWSYLGSKHYLAQCGTMSSKDQETFEQREGKLLTAFRKAENQLSEGNKFFKSNQLSNVDMAWLPLLHRAAIVKAHSGYDFLCGLPKMQAWQRNLLDIGLVEKTVSSDFEDKFRSFYLTNTYLGEGKDIQTQGCCGPASCCD</sequence>
<protein>
    <recommendedName>
        <fullName evidence="1">glutathione transferase</fullName>
        <ecNumber evidence="1">2.5.1.18</ecNumber>
    </recommendedName>
</protein>
<dbReference type="SFLD" id="SFLDG01152">
    <property type="entry name" value="Main.3:_Omega-_and_Tau-like"/>
    <property type="match status" value="1"/>
</dbReference>
<dbReference type="InterPro" id="IPR050983">
    <property type="entry name" value="GST_Omega/HSP26"/>
</dbReference>
<dbReference type="PROSITE" id="PS50405">
    <property type="entry name" value="GST_CTER"/>
    <property type="match status" value="1"/>
</dbReference>
<dbReference type="InterPro" id="IPR040079">
    <property type="entry name" value="Glutathione_S-Trfase"/>
</dbReference>
<dbReference type="InterPro" id="IPR004045">
    <property type="entry name" value="Glutathione_S-Trfase_N"/>
</dbReference>
<accession>A0AAE5GUQ8</accession>
<evidence type="ECO:0000256" key="2">
    <source>
        <dbReference type="ARBA" id="ARBA00022679"/>
    </source>
</evidence>
<dbReference type="CDD" id="cd00570">
    <property type="entry name" value="GST_N_family"/>
    <property type="match status" value="1"/>
</dbReference>
<dbReference type="CDD" id="cd00299">
    <property type="entry name" value="GST_C_family"/>
    <property type="match status" value="1"/>
</dbReference>
<dbReference type="SFLD" id="SFLDS00019">
    <property type="entry name" value="Glutathione_Transferase_(cytos"/>
    <property type="match status" value="1"/>
</dbReference>
<dbReference type="EMBL" id="VTXO01000019">
    <property type="protein sequence ID" value="NOI83584.1"/>
    <property type="molecule type" value="Genomic_DNA"/>
</dbReference>
<evidence type="ECO:0000259" key="4">
    <source>
        <dbReference type="PROSITE" id="PS50404"/>
    </source>
</evidence>
<dbReference type="SFLD" id="SFLDG00358">
    <property type="entry name" value="Main_(cytGST)"/>
    <property type="match status" value="1"/>
</dbReference>
<organism evidence="6 7">
    <name type="scientific">Vibrio tubiashii</name>
    <dbReference type="NCBI Taxonomy" id="29498"/>
    <lineage>
        <taxon>Bacteria</taxon>
        <taxon>Pseudomonadati</taxon>
        <taxon>Pseudomonadota</taxon>
        <taxon>Gammaproteobacteria</taxon>
        <taxon>Vibrionales</taxon>
        <taxon>Vibrionaceae</taxon>
        <taxon>Vibrio</taxon>
        <taxon>Vibrio oreintalis group</taxon>
    </lineage>
</organism>
<dbReference type="InterPro" id="IPR036249">
    <property type="entry name" value="Thioredoxin-like_sf"/>
</dbReference>
<comment type="catalytic activity">
    <reaction evidence="3">
        <text>RX + glutathione = an S-substituted glutathione + a halide anion + H(+)</text>
        <dbReference type="Rhea" id="RHEA:16437"/>
        <dbReference type="ChEBI" id="CHEBI:15378"/>
        <dbReference type="ChEBI" id="CHEBI:16042"/>
        <dbReference type="ChEBI" id="CHEBI:17792"/>
        <dbReference type="ChEBI" id="CHEBI:57925"/>
        <dbReference type="ChEBI" id="CHEBI:90779"/>
        <dbReference type="EC" id="2.5.1.18"/>
    </reaction>
</comment>
<dbReference type="InterPro" id="IPR045073">
    <property type="entry name" value="Omega/Tau-like"/>
</dbReference>
<dbReference type="PANTHER" id="PTHR43968:SF6">
    <property type="entry name" value="GLUTATHIONE S-TRANSFERASE OMEGA"/>
    <property type="match status" value="1"/>
</dbReference>
<evidence type="ECO:0000259" key="5">
    <source>
        <dbReference type="PROSITE" id="PS50405"/>
    </source>
</evidence>
<dbReference type="SUPFAM" id="SSF52833">
    <property type="entry name" value="Thioredoxin-like"/>
    <property type="match status" value="1"/>
</dbReference>
<reference evidence="6 7" key="1">
    <citation type="submission" date="2019-08" db="EMBL/GenBank/DDBJ databases">
        <title>Draft genome sequencing and comparative genomics of hatchery-associated Vibrios.</title>
        <authorList>
            <person name="Kehlet-Delgado H."/>
            <person name="Mueller R.S."/>
        </authorList>
    </citation>
    <scope>NUCLEOTIDE SEQUENCE [LARGE SCALE GENOMIC DNA]</scope>
    <source>
        <strain evidence="6 7">01-65-5-1</strain>
    </source>
</reference>
<dbReference type="InterPro" id="IPR004046">
    <property type="entry name" value="GST_C"/>
</dbReference>
<dbReference type="Pfam" id="PF00043">
    <property type="entry name" value="GST_C"/>
    <property type="match status" value="1"/>
</dbReference>
<dbReference type="GO" id="GO:0005737">
    <property type="term" value="C:cytoplasm"/>
    <property type="evidence" value="ECO:0007669"/>
    <property type="project" value="TreeGrafter"/>
</dbReference>
<dbReference type="SUPFAM" id="SSF47616">
    <property type="entry name" value="GST C-terminal domain-like"/>
    <property type="match status" value="1"/>
</dbReference>
<dbReference type="InterPro" id="IPR010987">
    <property type="entry name" value="Glutathione-S-Trfase_C-like"/>
</dbReference>
<dbReference type="EC" id="2.5.1.18" evidence="1"/>
<dbReference type="PROSITE" id="PS50404">
    <property type="entry name" value="GST_NTER"/>
    <property type="match status" value="1"/>
</dbReference>
<gene>
    <name evidence="6" type="ORF">F0237_23280</name>
</gene>
<evidence type="ECO:0000313" key="6">
    <source>
        <dbReference type="EMBL" id="NOI83584.1"/>
    </source>
</evidence>
<proteinExistence type="predicted"/>
<evidence type="ECO:0000313" key="7">
    <source>
        <dbReference type="Proteomes" id="UP000572722"/>
    </source>
</evidence>
<dbReference type="PANTHER" id="PTHR43968">
    <property type="match status" value="1"/>
</dbReference>
<dbReference type="Gene3D" id="1.20.1050.10">
    <property type="match status" value="1"/>
</dbReference>
<comment type="caution">
    <text evidence="6">The sequence shown here is derived from an EMBL/GenBank/DDBJ whole genome shotgun (WGS) entry which is preliminary data.</text>
</comment>